<evidence type="ECO:0000313" key="2">
    <source>
        <dbReference type="Proteomes" id="UP001451303"/>
    </source>
</evidence>
<gene>
    <name evidence="1" type="ORF">QR685DRAFT_453740</name>
</gene>
<keyword evidence="2" id="KW-1185">Reference proteome</keyword>
<proteinExistence type="predicted"/>
<evidence type="ECO:0000313" key="1">
    <source>
        <dbReference type="EMBL" id="KAL0465279.1"/>
    </source>
</evidence>
<organism evidence="1 2">
    <name type="scientific">Neurospora intermedia</name>
    <dbReference type="NCBI Taxonomy" id="5142"/>
    <lineage>
        <taxon>Eukaryota</taxon>
        <taxon>Fungi</taxon>
        <taxon>Dikarya</taxon>
        <taxon>Ascomycota</taxon>
        <taxon>Pezizomycotina</taxon>
        <taxon>Sordariomycetes</taxon>
        <taxon>Sordariomycetidae</taxon>
        <taxon>Sordariales</taxon>
        <taxon>Sordariaceae</taxon>
        <taxon>Neurospora</taxon>
    </lineage>
</organism>
<name>A0ABR3CXW7_NEUIN</name>
<sequence length="126" mass="14616">MGQPSDQEELAKLTAFTITETGEYKCIGSKCKTKPVFKRKCDLTKHQNNHRRPHECPRAMEGCGYKGFAEVKDLHRHLWSHHPVYARAEKIPEEKTKCDYPGCDYRGRKDNVQRHKAAVGHKRKEP</sequence>
<dbReference type="Proteomes" id="UP001451303">
    <property type="component" value="Unassembled WGS sequence"/>
</dbReference>
<reference evidence="1 2" key="1">
    <citation type="submission" date="2023-09" db="EMBL/GenBank/DDBJ databases">
        <title>Multi-omics analysis of a traditional fermented food reveals byproduct-associated fungal strains for waste-to-food upcycling.</title>
        <authorList>
            <consortium name="Lawrence Berkeley National Laboratory"/>
            <person name="Rekdal V.M."/>
            <person name="Villalobos-Escobedo J.M."/>
            <person name="Rodriguez-Valeron N."/>
            <person name="Garcia M.O."/>
            <person name="Vasquez D.P."/>
            <person name="Damayanti I."/>
            <person name="Sorensen P.M."/>
            <person name="Baidoo E.E."/>
            <person name="De Carvalho A.C."/>
            <person name="Riley R."/>
            <person name="Lipzen A."/>
            <person name="He G."/>
            <person name="Yan M."/>
            <person name="Haridas S."/>
            <person name="Daum C."/>
            <person name="Yoshinaga Y."/>
            <person name="Ng V."/>
            <person name="Grigoriev I.V."/>
            <person name="Munk R."/>
            <person name="Nuraida L."/>
            <person name="Wijaya C.H."/>
            <person name="Morales P.-C."/>
            <person name="Keasling J.D."/>
        </authorList>
    </citation>
    <scope>NUCLEOTIDE SEQUENCE [LARGE SCALE GENOMIC DNA]</scope>
    <source>
        <strain evidence="1 2">FGSC 2613</strain>
    </source>
</reference>
<evidence type="ECO:0008006" key="3">
    <source>
        <dbReference type="Google" id="ProtNLM"/>
    </source>
</evidence>
<accession>A0ABR3CXW7</accession>
<dbReference type="Gene3D" id="3.30.160.60">
    <property type="entry name" value="Classic Zinc Finger"/>
    <property type="match status" value="1"/>
</dbReference>
<comment type="caution">
    <text evidence="1">The sequence shown here is derived from an EMBL/GenBank/DDBJ whole genome shotgun (WGS) entry which is preliminary data.</text>
</comment>
<dbReference type="EMBL" id="JAVLET010000018">
    <property type="protein sequence ID" value="KAL0465279.1"/>
    <property type="molecule type" value="Genomic_DNA"/>
</dbReference>
<protein>
    <recommendedName>
        <fullName evidence="3">C2H2-type domain-containing protein</fullName>
    </recommendedName>
</protein>